<evidence type="ECO:0000256" key="3">
    <source>
        <dbReference type="ARBA" id="ARBA00022475"/>
    </source>
</evidence>
<evidence type="ECO:0000313" key="10">
    <source>
        <dbReference type="EMBL" id="OGH84720.1"/>
    </source>
</evidence>
<keyword evidence="3 9" id="KW-1003">Cell membrane</keyword>
<dbReference type="GO" id="GO:0005886">
    <property type="term" value="C:plasma membrane"/>
    <property type="evidence" value="ECO:0007669"/>
    <property type="project" value="UniProtKB-SubCell"/>
</dbReference>
<dbReference type="InterPro" id="IPR038379">
    <property type="entry name" value="SecE_sf"/>
</dbReference>
<comment type="similarity">
    <text evidence="9">Belongs to the SecE/SEC61-gamma family.</text>
</comment>
<comment type="function">
    <text evidence="9">Essential subunit of the Sec protein translocation channel SecYEG. Clamps together the 2 halves of SecY. May contact the channel plug during translocation.</text>
</comment>
<evidence type="ECO:0000313" key="11">
    <source>
        <dbReference type="Proteomes" id="UP000177803"/>
    </source>
</evidence>
<evidence type="ECO:0000256" key="1">
    <source>
        <dbReference type="ARBA" id="ARBA00004370"/>
    </source>
</evidence>
<dbReference type="EMBL" id="MFQR01000003">
    <property type="protein sequence ID" value="OGH84720.1"/>
    <property type="molecule type" value="Genomic_DNA"/>
</dbReference>
<proteinExistence type="inferred from homology"/>
<evidence type="ECO:0000256" key="7">
    <source>
        <dbReference type="ARBA" id="ARBA00023010"/>
    </source>
</evidence>
<keyword evidence="6 9" id="KW-1133">Transmembrane helix</keyword>
<dbReference type="AlphaFoldDB" id="A0A1F6NLT0"/>
<keyword evidence="5 9" id="KW-0653">Protein transport</keyword>
<keyword evidence="7 9" id="KW-0811">Translocation</keyword>
<evidence type="ECO:0000256" key="2">
    <source>
        <dbReference type="ARBA" id="ARBA00022448"/>
    </source>
</evidence>
<comment type="caution">
    <text evidence="10">The sequence shown here is derived from an EMBL/GenBank/DDBJ whole genome shotgun (WGS) entry which is preliminary data.</text>
</comment>
<dbReference type="Pfam" id="PF00584">
    <property type="entry name" value="SecE"/>
    <property type="match status" value="1"/>
</dbReference>
<dbReference type="PANTHER" id="PTHR33910:SF1">
    <property type="entry name" value="PROTEIN TRANSLOCASE SUBUNIT SECE"/>
    <property type="match status" value="1"/>
</dbReference>
<dbReference type="PROSITE" id="PS01067">
    <property type="entry name" value="SECE_SEC61G"/>
    <property type="match status" value="1"/>
</dbReference>
<comment type="subunit">
    <text evidence="9">Component of the Sec protein translocase complex. Heterotrimer consisting of SecY, SecE and SecG subunits. The heterotrimers can form oligomers, although 1 heterotrimer is thought to be able to translocate proteins. Interacts with the ribosome. Interacts with SecDF, and other proteins may be involved. Interacts with SecA.</text>
</comment>
<evidence type="ECO:0000256" key="4">
    <source>
        <dbReference type="ARBA" id="ARBA00022692"/>
    </source>
</evidence>
<comment type="subcellular location">
    <subcellularLocation>
        <location evidence="9">Cell membrane</location>
        <topology evidence="9">Single-pass membrane protein</topology>
    </subcellularLocation>
    <subcellularLocation>
        <location evidence="1">Membrane</location>
    </subcellularLocation>
</comment>
<evidence type="ECO:0000256" key="5">
    <source>
        <dbReference type="ARBA" id="ARBA00022927"/>
    </source>
</evidence>
<dbReference type="NCBIfam" id="TIGR00964">
    <property type="entry name" value="secE_bact"/>
    <property type="match status" value="1"/>
</dbReference>
<dbReference type="GO" id="GO:0065002">
    <property type="term" value="P:intracellular protein transmembrane transport"/>
    <property type="evidence" value="ECO:0007669"/>
    <property type="project" value="UniProtKB-UniRule"/>
</dbReference>
<sequence>MTKIIEAIKNYFIGSYAEMKKVTWPTKKQTTNYSLLVIGLSVGMAIFFSVLDYVFNLGVESLIK</sequence>
<dbReference type="InterPro" id="IPR005807">
    <property type="entry name" value="SecE_bac"/>
</dbReference>
<dbReference type="PANTHER" id="PTHR33910">
    <property type="entry name" value="PROTEIN TRANSLOCASE SUBUNIT SECE"/>
    <property type="match status" value="1"/>
</dbReference>
<dbReference type="Proteomes" id="UP000177803">
    <property type="component" value="Unassembled WGS sequence"/>
</dbReference>
<dbReference type="GO" id="GO:0009306">
    <property type="term" value="P:protein secretion"/>
    <property type="evidence" value="ECO:0007669"/>
    <property type="project" value="UniProtKB-UniRule"/>
</dbReference>
<dbReference type="InterPro" id="IPR001901">
    <property type="entry name" value="Translocase_SecE/Sec61-g"/>
</dbReference>
<protein>
    <recommendedName>
        <fullName evidence="9">Protein translocase subunit SecE</fullName>
    </recommendedName>
</protein>
<evidence type="ECO:0000256" key="6">
    <source>
        <dbReference type="ARBA" id="ARBA00022989"/>
    </source>
</evidence>
<keyword evidence="2 9" id="KW-0813">Transport</keyword>
<gene>
    <name evidence="9" type="primary">secE</name>
    <name evidence="10" type="ORF">A2261_00305</name>
</gene>
<evidence type="ECO:0000256" key="9">
    <source>
        <dbReference type="HAMAP-Rule" id="MF_00422"/>
    </source>
</evidence>
<feature type="transmembrane region" description="Helical" evidence="9">
    <location>
        <begin position="33"/>
        <end position="55"/>
    </location>
</feature>
<keyword evidence="8 9" id="KW-0472">Membrane</keyword>
<reference evidence="10 11" key="1">
    <citation type="journal article" date="2016" name="Nat. Commun.">
        <title>Thousands of microbial genomes shed light on interconnected biogeochemical processes in an aquifer system.</title>
        <authorList>
            <person name="Anantharaman K."/>
            <person name="Brown C.T."/>
            <person name="Hug L.A."/>
            <person name="Sharon I."/>
            <person name="Castelle C.J."/>
            <person name="Probst A.J."/>
            <person name="Thomas B.C."/>
            <person name="Singh A."/>
            <person name="Wilkins M.J."/>
            <person name="Karaoz U."/>
            <person name="Brodie E.L."/>
            <person name="Williams K.H."/>
            <person name="Hubbard S.S."/>
            <person name="Banfield J.F."/>
        </authorList>
    </citation>
    <scope>NUCLEOTIDE SEQUENCE [LARGE SCALE GENOMIC DNA]</scope>
</reference>
<organism evidence="10 11">
    <name type="scientific">Candidatus Magasanikbacteria bacterium RIFOXYA2_FULL_44_8</name>
    <dbReference type="NCBI Taxonomy" id="1798696"/>
    <lineage>
        <taxon>Bacteria</taxon>
        <taxon>Candidatus Magasanikiibacteriota</taxon>
    </lineage>
</organism>
<keyword evidence="4 9" id="KW-0812">Transmembrane</keyword>
<dbReference type="GO" id="GO:0008320">
    <property type="term" value="F:protein transmembrane transporter activity"/>
    <property type="evidence" value="ECO:0007669"/>
    <property type="project" value="UniProtKB-UniRule"/>
</dbReference>
<dbReference type="Gene3D" id="1.20.5.1030">
    <property type="entry name" value="Preprotein translocase secy subunit"/>
    <property type="match status" value="1"/>
</dbReference>
<dbReference type="GO" id="GO:0006605">
    <property type="term" value="P:protein targeting"/>
    <property type="evidence" value="ECO:0007669"/>
    <property type="project" value="UniProtKB-UniRule"/>
</dbReference>
<dbReference type="HAMAP" id="MF_00422">
    <property type="entry name" value="SecE"/>
    <property type="match status" value="1"/>
</dbReference>
<dbReference type="GO" id="GO:0043952">
    <property type="term" value="P:protein transport by the Sec complex"/>
    <property type="evidence" value="ECO:0007669"/>
    <property type="project" value="UniProtKB-UniRule"/>
</dbReference>
<evidence type="ECO:0000256" key="8">
    <source>
        <dbReference type="ARBA" id="ARBA00023136"/>
    </source>
</evidence>
<accession>A0A1F6NLT0</accession>
<name>A0A1F6NLT0_9BACT</name>